<dbReference type="EMBL" id="JACCFH010000001">
    <property type="protein sequence ID" value="NYG34850.1"/>
    <property type="molecule type" value="Genomic_DNA"/>
</dbReference>
<evidence type="ECO:0008006" key="3">
    <source>
        <dbReference type="Google" id="ProtNLM"/>
    </source>
</evidence>
<proteinExistence type="predicted"/>
<name>A0A7Y9R411_9BURK</name>
<sequence length="82" mass="8934">MPHLQTQPNFGAGQPAPLRAYTPGDDFYDLLIDTHRGLDDDTSRLVNARLILLLANHIGDMAVLREAMAAARHGITPDTTTP</sequence>
<dbReference type="AlphaFoldDB" id="A0A7Y9R411"/>
<organism evidence="1 2">
    <name type="scientific">Sphaerotilus montanus</name>
    <dbReference type="NCBI Taxonomy" id="522889"/>
    <lineage>
        <taxon>Bacteria</taxon>
        <taxon>Pseudomonadati</taxon>
        <taxon>Pseudomonadota</taxon>
        <taxon>Betaproteobacteria</taxon>
        <taxon>Burkholderiales</taxon>
        <taxon>Sphaerotilaceae</taxon>
        <taxon>Sphaerotilus</taxon>
    </lineage>
</organism>
<dbReference type="InterPro" id="IPR021233">
    <property type="entry name" value="DUF2783"/>
</dbReference>
<gene>
    <name evidence="1" type="ORF">BDD16_003836</name>
</gene>
<keyword evidence="2" id="KW-1185">Reference proteome</keyword>
<protein>
    <recommendedName>
        <fullName evidence="3">Small subunit of monooxygenase</fullName>
    </recommendedName>
</protein>
<dbReference type="RefSeq" id="WP_179635440.1">
    <property type="nucleotide sequence ID" value="NZ_JACCFH010000001.1"/>
</dbReference>
<evidence type="ECO:0000313" key="1">
    <source>
        <dbReference type="EMBL" id="NYG34850.1"/>
    </source>
</evidence>
<dbReference type="Proteomes" id="UP000518288">
    <property type="component" value="Unassembled WGS sequence"/>
</dbReference>
<reference evidence="1 2" key="1">
    <citation type="submission" date="2020-07" db="EMBL/GenBank/DDBJ databases">
        <title>Genomic Encyclopedia of Archaeal and Bacterial Type Strains, Phase II (KMG-II): from individual species to whole genera.</title>
        <authorList>
            <person name="Goeker M."/>
        </authorList>
    </citation>
    <scope>NUCLEOTIDE SEQUENCE [LARGE SCALE GENOMIC DNA]</scope>
    <source>
        <strain evidence="1 2">DSM 21226</strain>
    </source>
</reference>
<dbReference type="Pfam" id="PF10932">
    <property type="entry name" value="DUF2783"/>
    <property type="match status" value="1"/>
</dbReference>
<evidence type="ECO:0000313" key="2">
    <source>
        <dbReference type="Proteomes" id="UP000518288"/>
    </source>
</evidence>
<comment type="caution">
    <text evidence="1">The sequence shown here is derived from an EMBL/GenBank/DDBJ whole genome shotgun (WGS) entry which is preliminary data.</text>
</comment>
<accession>A0A7Y9R411</accession>